<keyword evidence="1" id="KW-0472">Membrane</keyword>
<name>A0A4U6BXI4_9BRAD</name>
<reference evidence="2" key="1">
    <citation type="submission" date="2019-04" db="EMBL/GenBank/DDBJ databases">
        <title>Whole genome sequencing of cave bacteria.</title>
        <authorList>
            <person name="Gan H.M."/>
            <person name="Barton H."/>
            <person name="Savka M.A."/>
        </authorList>
    </citation>
    <scope>NUCLEOTIDE SEQUENCE [LARGE SCALE GENOMIC DNA]</scope>
    <source>
        <strain evidence="2">LC387</strain>
    </source>
</reference>
<dbReference type="Proteomes" id="UP000034832">
    <property type="component" value="Unassembled WGS sequence"/>
</dbReference>
<keyword evidence="1" id="KW-0812">Transmembrane</keyword>
<sequence length="184" mass="19259">MGKAKPEVVPSLFVLNSKGVSLKDGKLVLAGISPNAIVFADRPVRSAGHDLTARIVEDWGNGSDNFAKDPPNATVSGFKKDGSAVVDAVVVLKSPKLEGDKLTFDVDVLEGDLTGSDGPASVFIDIIGRPFTPMSFAGVARRTAWRGAYYRGAAVAGAAAVGAAAVAYPYYAPRCGYYPYPPCY</sequence>
<accession>A0A4U6BXI4</accession>
<keyword evidence="3" id="KW-1185">Reference proteome</keyword>
<evidence type="ECO:0000313" key="3">
    <source>
        <dbReference type="Proteomes" id="UP000034832"/>
    </source>
</evidence>
<comment type="caution">
    <text evidence="2">The sequence shown here is derived from an EMBL/GenBank/DDBJ whole genome shotgun (WGS) entry which is preliminary data.</text>
</comment>
<protein>
    <submittedName>
        <fullName evidence="2">Uncharacterized protein</fullName>
    </submittedName>
</protein>
<dbReference type="EMBL" id="LBIA02000001">
    <property type="protein sequence ID" value="TKT73948.1"/>
    <property type="molecule type" value="Genomic_DNA"/>
</dbReference>
<evidence type="ECO:0000313" key="2">
    <source>
        <dbReference type="EMBL" id="TKT73948.1"/>
    </source>
</evidence>
<keyword evidence="1" id="KW-1133">Transmembrane helix</keyword>
<evidence type="ECO:0000256" key="1">
    <source>
        <dbReference type="SAM" id="Phobius"/>
    </source>
</evidence>
<feature type="transmembrane region" description="Helical" evidence="1">
    <location>
        <begin position="148"/>
        <end position="171"/>
    </location>
</feature>
<organism evidence="2 3">
    <name type="scientific">Afipia massiliensis</name>
    <dbReference type="NCBI Taxonomy" id="211460"/>
    <lineage>
        <taxon>Bacteria</taxon>
        <taxon>Pseudomonadati</taxon>
        <taxon>Pseudomonadota</taxon>
        <taxon>Alphaproteobacteria</taxon>
        <taxon>Hyphomicrobiales</taxon>
        <taxon>Nitrobacteraceae</taxon>
        <taxon>Afipia</taxon>
    </lineage>
</organism>
<proteinExistence type="predicted"/>
<gene>
    <name evidence="2" type="ORF">YH63_009620</name>
</gene>
<dbReference type="AlphaFoldDB" id="A0A4U6BXI4"/>
<dbReference type="OrthoDB" id="424374at2"/>
<dbReference type="STRING" id="211460.YH63_09345"/>